<evidence type="ECO:0000256" key="1">
    <source>
        <dbReference type="ARBA" id="ARBA00004162"/>
    </source>
</evidence>
<sequence>MKAMKLLNISAFVCLLFFLLPSLVLAEGDPVVEPQEYKERQINVDLNYYREDERVRREALSEEQRVLTFTQREMKYFDEVYEELFQTRTIEVNTITAKAERLDLFNGETEPARQSRTEQESETGIVQISTILIAVVILMIAILMFVVIPRLMKKPDKYEQLT</sequence>
<dbReference type="InterPro" id="IPR034026">
    <property type="entry name" value="EssA"/>
</dbReference>
<evidence type="ECO:0000256" key="2">
    <source>
        <dbReference type="ARBA" id="ARBA00008570"/>
    </source>
</evidence>
<organism evidence="9 10">
    <name type="scientific">Alkalihalophilus pseudofirmus (strain ATCC BAA-2126 / JCM 17055 / OF4)</name>
    <name type="common">Bacillus pseudofirmus</name>
    <dbReference type="NCBI Taxonomy" id="398511"/>
    <lineage>
        <taxon>Bacteria</taxon>
        <taxon>Bacillati</taxon>
        <taxon>Bacillota</taxon>
        <taxon>Bacilli</taxon>
        <taxon>Bacillales</taxon>
        <taxon>Bacillaceae</taxon>
        <taxon>Alkalihalophilus</taxon>
    </lineage>
</organism>
<dbReference type="RefSeq" id="WP_012957312.1">
    <property type="nucleotide sequence ID" value="NC_013791.2"/>
</dbReference>
<feature type="signal peptide" evidence="8">
    <location>
        <begin position="1"/>
        <end position="26"/>
    </location>
</feature>
<dbReference type="EMBL" id="CP001878">
    <property type="protein sequence ID" value="ADC49946.1"/>
    <property type="molecule type" value="Genomic_DNA"/>
</dbReference>
<comment type="subcellular location">
    <subcellularLocation>
        <location evidence="1">Cell membrane</location>
        <topology evidence="1">Single-pass membrane protein</topology>
    </subcellularLocation>
</comment>
<dbReference type="KEGG" id="bpf:BpOF4_09455"/>
<evidence type="ECO:0000256" key="3">
    <source>
        <dbReference type="ARBA" id="ARBA00022475"/>
    </source>
</evidence>
<evidence type="ECO:0000256" key="5">
    <source>
        <dbReference type="ARBA" id="ARBA00022989"/>
    </source>
</evidence>
<protein>
    <recommendedName>
        <fullName evidence="11">Type VII secretion protein EssA</fullName>
    </recommendedName>
</protein>
<dbReference type="HOGENOM" id="CLU_1632078_0_0_9"/>
<feature type="chain" id="PRO_5003043537" description="Type VII secretion protein EssA" evidence="8">
    <location>
        <begin position="27"/>
        <end position="162"/>
    </location>
</feature>
<dbReference type="STRING" id="398511.BpOF4_09455"/>
<dbReference type="GO" id="GO:0005886">
    <property type="term" value="C:plasma membrane"/>
    <property type="evidence" value="ECO:0007669"/>
    <property type="project" value="UniProtKB-SubCell"/>
</dbReference>
<name>D3FSH8_ALKPO</name>
<gene>
    <name evidence="9" type="ordered locus">BpOF4_09455</name>
</gene>
<accession>D3FSH8</accession>
<dbReference type="NCBIfam" id="TIGR03927">
    <property type="entry name" value="T7SS_EssA_Firm"/>
    <property type="match status" value="1"/>
</dbReference>
<evidence type="ECO:0000313" key="10">
    <source>
        <dbReference type="Proteomes" id="UP000001544"/>
    </source>
</evidence>
<dbReference type="Pfam" id="PF10661">
    <property type="entry name" value="EssA"/>
    <property type="match status" value="1"/>
</dbReference>
<evidence type="ECO:0000256" key="4">
    <source>
        <dbReference type="ARBA" id="ARBA00022692"/>
    </source>
</evidence>
<reference evidence="9 10" key="1">
    <citation type="journal article" date="2011" name="Environ. Microbiol.">
        <title>Genome of alkaliphilic Bacillus pseudofirmus OF4 reveals adaptations that support the ability to grow in an external pH range from 7.5 to 11.4.</title>
        <authorList>
            <person name="Janto B."/>
            <person name="Ahmed A."/>
            <person name="Ito M."/>
            <person name="Liu J."/>
            <person name="Hicks D.B."/>
            <person name="Pagni S."/>
            <person name="Fackelmayer O.J."/>
            <person name="Smith T.A."/>
            <person name="Earl J."/>
            <person name="Elbourne L.D."/>
            <person name="Hassan K."/>
            <person name="Paulsen I.T."/>
            <person name="Kolsto A.B."/>
            <person name="Tourasse N.J."/>
            <person name="Ehrlich G.D."/>
            <person name="Boissy R."/>
            <person name="Ivey D.M."/>
            <person name="Li G."/>
            <person name="Xue Y."/>
            <person name="Ma Y."/>
            <person name="Hu F.Z."/>
            <person name="Krulwich T.A."/>
        </authorList>
    </citation>
    <scope>NUCLEOTIDE SEQUENCE [LARGE SCALE GENOMIC DNA]</scope>
    <source>
        <strain evidence="10">ATCC BAA-2126 / JCM 17055 / OF4</strain>
    </source>
</reference>
<dbReference type="Proteomes" id="UP000001544">
    <property type="component" value="Chromosome"/>
</dbReference>
<proteinExistence type="inferred from homology"/>
<keyword evidence="5 7" id="KW-1133">Transmembrane helix</keyword>
<keyword evidence="4 7" id="KW-0812">Transmembrane</keyword>
<keyword evidence="10" id="KW-1185">Reference proteome</keyword>
<evidence type="ECO:0000256" key="8">
    <source>
        <dbReference type="SAM" id="SignalP"/>
    </source>
</evidence>
<evidence type="ECO:0000256" key="7">
    <source>
        <dbReference type="SAM" id="Phobius"/>
    </source>
</evidence>
<evidence type="ECO:0000313" key="9">
    <source>
        <dbReference type="EMBL" id="ADC49946.1"/>
    </source>
</evidence>
<evidence type="ECO:0000256" key="6">
    <source>
        <dbReference type="ARBA" id="ARBA00023136"/>
    </source>
</evidence>
<keyword evidence="6 7" id="KW-0472">Membrane</keyword>
<keyword evidence="3" id="KW-1003">Cell membrane</keyword>
<dbReference type="AlphaFoldDB" id="D3FSH8"/>
<dbReference type="InterPro" id="IPR018920">
    <property type="entry name" value="EssA/YueC"/>
</dbReference>
<evidence type="ECO:0008006" key="11">
    <source>
        <dbReference type="Google" id="ProtNLM"/>
    </source>
</evidence>
<feature type="transmembrane region" description="Helical" evidence="7">
    <location>
        <begin position="124"/>
        <end position="148"/>
    </location>
</feature>
<keyword evidence="8" id="KW-0732">Signal</keyword>
<comment type="similarity">
    <text evidence="2">Belongs to the EssA family.</text>
</comment>